<dbReference type="SUPFAM" id="SSF51215">
    <property type="entry name" value="Regulatory protein AraC"/>
    <property type="match status" value="1"/>
</dbReference>
<keyword evidence="3" id="KW-0804">Transcription</keyword>
<proteinExistence type="predicted"/>
<gene>
    <name evidence="5" type="ORF">K8V05_10190</name>
</gene>
<keyword evidence="1" id="KW-0805">Transcription regulation</keyword>
<dbReference type="GO" id="GO:0043565">
    <property type="term" value="F:sequence-specific DNA binding"/>
    <property type="evidence" value="ECO:0007669"/>
    <property type="project" value="InterPro"/>
</dbReference>
<dbReference type="AlphaFoldDB" id="A0A921H5A1"/>
<dbReference type="EMBL" id="DYVS01000176">
    <property type="protein sequence ID" value="HJF71111.1"/>
    <property type="molecule type" value="Genomic_DNA"/>
</dbReference>
<dbReference type="InterPro" id="IPR009057">
    <property type="entry name" value="Homeodomain-like_sf"/>
</dbReference>
<name>A0A921H5A1_9BACT</name>
<dbReference type="PRINTS" id="PR00032">
    <property type="entry name" value="HTHARAC"/>
</dbReference>
<dbReference type="Gene3D" id="1.10.10.60">
    <property type="entry name" value="Homeodomain-like"/>
    <property type="match status" value="1"/>
</dbReference>
<dbReference type="InterPro" id="IPR018060">
    <property type="entry name" value="HTH_AraC"/>
</dbReference>
<dbReference type="GO" id="GO:0003700">
    <property type="term" value="F:DNA-binding transcription factor activity"/>
    <property type="evidence" value="ECO:0007669"/>
    <property type="project" value="InterPro"/>
</dbReference>
<reference evidence="5" key="2">
    <citation type="submission" date="2021-09" db="EMBL/GenBank/DDBJ databases">
        <authorList>
            <person name="Gilroy R."/>
        </authorList>
    </citation>
    <scope>NUCLEOTIDE SEQUENCE</scope>
    <source>
        <strain evidence="5">6966</strain>
    </source>
</reference>
<evidence type="ECO:0000313" key="5">
    <source>
        <dbReference type="EMBL" id="HJF71111.1"/>
    </source>
</evidence>
<protein>
    <submittedName>
        <fullName evidence="5">Helix-turn-helix transcriptional regulator</fullName>
    </submittedName>
</protein>
<dbReference type="RefSeq" id="WP_278365819.1">
    <property type="nucleotide sequence ID" value="NZ_CANPJS010000003.1"/>
</dbReference>
<reference evidence="5" key="1">
    <citation type="journal article" date="2021" name="PeerJ">
        <title>Extensive microbial diversity within the chicken gut microbiome revealed by metagenomics and culture.</title>
        <authorList>
            <person name="Gilroy R."/>
            <person name="Ravi A."/>
            <person name="Getino M."/>
            <person name="Pursley I."/>
            <person name="Horton D.L."/>
            <person name="Alikhan N.F."/>
            <person name="Baker D."/>
            <person name="Gharbi K."/>
            <person name="Hall N."/>
            <person name="Watson M."/>
            <person name="Adriaenssens E.M."/>
            <person name="Foster-Nyarko E."/>
            <person name="Jarju S."/>
            <person name="Secka A."/>
            <person name="Antonio M."/>
            <person name="Oren A."/>
            <person name="Chaudhuri R.R."/>
            <person name="La Ragione R."/>
            <person name="Hildebrand F."/>
            <person name="Pallen M.J."/>
        </authorList>
    </citation>
    <scope>NUCLEOTIDE SEQUENCE</scope>
    <source>
        <strain evidence="5">6966</strain>
    </source>
</reference>
<dbReference type="Proteomes" id="UP000742098">
    <property type="component" value="Unassembled WGS sequence"/>
</dbReference>
<evidence type="ECO:0000259" key="4">
    <source>
        <dbReference type="PROSITE" id="PS01124"/>
    </source>
</evidence>
<dbReference type="Pfam" id="PF12833">
    <property type="entry name" value="HTH_18"/>
    <property type="match status" value="1"/>
</dbReference>
<feature type="domain" description="HTH araC/xylS-type" evidence="4">
    <location>
        <begin position="188"/>
        <end position="286"/>
    </location>
</feature>
<dbReference type="SUPFAM" id="SSF46689">
    <property type="entry name" value="Homeodomain-like"/>
    <property type="match status" value="1"/>
</dbReference>
<evidence type="ECO:0000313" key="6">
    <source>
        <dbReference type="Proteomes" id="UP000742098"/>
    </source>
</evidence>
<evidence type="ECO:0000256" key="1">
    <source>
        <dbReference type="ARBA" id="ARBA00023015"/>
    </source>
</evidence>
<dbReference type="InterPro" id="IPR037923">
    <property type="entry name" value="HTH-like"/>
</dbReference>
<dbReference type="PROSITE" id="PS01124">
    <property type="entry name" value="HTH_ARAC_FAMILY_2"/>
    <property type="match status" value="1"/>
</dbReference>
<comment type="caution">
    <text evidence="5">The sequence shown here is derived from an EMBL/GenBank/DDBJ whole genome shotgun (WGS) entry which is preliminary data.</text>
</comment>
<evidence type="ECO:0000256" key="3">
    <source>
        <dbReference type="ARBA" id="ARBA00023163"/>
    </source>
</evidence>
<evidence type="ECO:0000256" key="2">
    <source>
        <dbReference type="ARBA" id="ARBA00023125"/>
    </source>
</evidence>
<dbReference type="PANTHER" id="PTHR43280:SF32">
    <property type="entry name" value="TRANSCRIPTIONAL REGULATORY PROTEIN"/>
    <property type="match status" value="1"/>
</dbReference>
<organism evidence="5 6">
    <name type="scientific">Butyricimonas virosa</name>
    <dbReference type="NCBI Taxonomy" id="544645"/>
    <lineage>
        <taxon>Bacteria</taxon>
        <taxon>Pseudomonadati</taxon>
        <taxon>Bacteroidota</taxon>
        <taxon>Bacteroidia</taxon>
        <taxon>Bacteroidales</taxon>
        <taxon>Odoribacteraceae</taxon>
        <taxon>Butyricimonas</taxon>
    </lineage>
</organism>
<sequence>MQKGKDISNSTTIPSLGNFFISMLNKELFTRLFPLHKPQRNDLNGLIVIMITTGEGHLKINGKDYLAHPGTLISLLPFHLIENHYLSDDFACKCLSYSFDFMVDFPFVLKSGISERIGNKPYLSLTTEEFNHLDEFFIFISHQTARLDHPSREEITKALLFSFIAELSFIYSRQAVLVGTNRQKQIVDDFFRLLHQHHKQERSPSFYADKLCMTSKYLSSILKQTTDCSLYQWITNFSLQEAKVLLKSSDMSIIQISEELNYPNSSFFARFFKKHTGMTPLQFRNNKQVHETSKE</sequence>
<keyword evidence="2" id="KW-0238">DNA-binding</keyword>
<accession>A0A921H5A1</accession>
<dbReference type="InterPro" id="IPR020449">
    <property type="entry name" value="Tscrpt_reg_AraC-type_HTH"/>
</dbReference>
<dbReference type="PANTHER" id="PTHR43280">
    <property type="entry name" value="ARAC-FAMILY TRANSCRIPTIONAL REGULATOR"/>
    <property type="match status" value="1"/>
</dbReference>
<dbReference type="SMART" id="SM00342">
    <property type="entry name" value="HTH_ARAC"/>
    <property type="match status" value="1"/>
</dbReference>